<accession>A0A0D2VHL8</accession>
<dbReference type="Proteomes" id="UP000032304">
    <property type="component" value="Chromosome 11"/>
</dbReference>
<evidence type="ECO:0000313" key="3">
    <source>
        <dbReference type="Proteomes" id="UP000032304"/>
    </source>
</evidence>
<dbReference type="AlphaFoldDB" id="A0A0D2VHL8"/>
<dbReference type="eggNOG" id="ENOG502SVXT">
    <property type="taxonomic scope" value="Eukaryota"/>
</dbReference>
<name>A0A0D2VHL8_GOSRA</name>
<evidence type="ECO:0000313" key="2">
    <source>
        <dbReference type="EMBL" id="KJB69600.1"/>
    </source>
</evidence>
<dbReference type="OMA" id="CENDNKE"/>
<feature type="region of interest" description="Disordered" evidence="1">
    <location>
        <begin position="1"/>
        <end position="39"/>
    </location>
</feature>
<sequence>MAILSFHENDNKENIPPFSSKKPTFLLTKPSSSNNKKRRLRKPLQDITNLILPQIFSTPVQSDTTVLVSSPALASQPNFKKRRDEDKLGSICRKTHFVYKSVNFR</sequence>
<organism evidence="2 3">
    <name type="scientific">Gossypium raimondii</name>
    <name type="common">Peruvian cotton</name>
    <name type="synonym">Gossypium klotzschianum subsp. raimondii</name>
    <dbReference type="NCBI Taxonomy" id="29730"/>
    <lineage>
        <taxon>Eukaryota</taxon>
        <taxon>Viridiplantae</taxon>
        <taxon>Streptophyta</taxon>
        <taxon>Embryophyta</taxon>
        <taxon>Tracheophyta</taxon>
        <taxon>Spermatophyta</taxon>
        <taxon>Magnoliopsida</taxon>
        <taxon>eudicotyledons</taxon>
        <taxon>Gunneridae</taxon>
        <taxon>Pentapetalae</taxon>
        <taxon>rosids</taxon>
        <taxon>malvids</taxon>
        <taxon>Malvales</taxon>
        <taxon>Malvaceae</taxon>
        <taxon>Malvoideae</taxon>
        <taxon>Gossypium</taxon>
    </lineage>
</organism>
<gene>
    <name evidence="2" type="ORF">B456_011G033100</name>
</gene>
<proteinExistence type="predicted"/>
<keyword evidence="3" id="KW-1185">Reference proteome</keyword>
<reference evidence="2 3" key="1">
    <citation type="journal article" date="2012" name="Nature">
        <title>Repeated polyploidization of Gossypium genomes and the evolution of spinnable cotton fibres.</title>
        <authorList>
            <person name="Paterson A.H."/>
            <person name="Wendel J.F."/>
            <person name="Gundlach H."/>
            <person name="Guo H."/>
            <person name="Jenkins J."/>
            <person name="Jin D."/>
            <person name="Llewellyn D."/>
            <person name="Showmaker K.C."/>
            <person name="Shu S."/>
            <person name="Udall J."/>
            <person name="Yoo M.J."/>
            <person name="Byers R."/>
            <person name="Chen W."/>
            <person name="Doron-Faigenboim A."/>
            <person name="Duke M.V."/>
            <person name="Gong L."/>
            <person name="Grimwood J."/>
            <person name="Grover C."/>
            <person name="Grupp K."/>
            <person name="Hu G."/>
            <person name="Lee T.H."/>
            <person name="Li J."/>
            <person name="Lin L."/>
            <person name="Liu T."/>
            <person name="Marler B.S."/>
            <person name="Page J.T."/>
            <person name="Roberts A.W."/>
            <person name="Romanel E."/>
            <person name="Sanders W.S."/>
            <person name="Szadkowski E."/>
            <person name="Tan X."/>
            <person name="Tang H."/>
            <person name="Xu C."/>
            <person name="Wang J."/>
            <person name="Wang Z."/>
            <person name="Zhang D."/>
            <person name="Zhang L."/>
            <person name="Ashrafi H."/>
            <person name="Bedon F."/>
            <person name="Bowers J.E."/>
            <person name="Brubaker C.L."/>
            <person name="Chee P.W."/>
            <person name="Das S."/>
            <person name="Gingle A.R."/>
            <person name="Haigler C.H."/>
            <person name="Harker D."/>
            <person name="Hoffmann L.V."/>
            <person name="Hovav R."/>
            <person name="Jones D.C."/>
            <person name="Lemke C."/>
            <person name="Mansoor S."/>
            <person name="ur Rahman M."/>
            <person name="Rainville L.N."/>
            <person name="Rambani A."/>
            <person name="Reddy U.K."/>
            <person name="Rong J.K."/>
            <person name="Saranga Y."/>
            <person name="Scheffler B.E."/>
            <person name="Scheffler J.A."/>
            <person name="Stelly D.M."/>
            <person name="Triplett B.A."/>
            <person name="Van Deynze A."/>
            <person name="Vaslin M.F."/>
            <person name="Waghmare V.N."/>
            <person name="Walford S.A."/>
            <person name="Wright R.J."/>
            <person name="Zaki E.A."/>
            <person name="Zhang T."/>
            <person name="Dennis E.S."/>
            <person name="Mayer K.F."/>
            <person name="Peterson D.G."/>
            <person name="Rokhsar D.S."/>
            <person name="Wang X."/>
            <person name="Schmutz J."/>
        </authorList>
    </citation>
    <scope>NUCLEOTIDE SEQUENCE [LARGE SCALE GENOMIC DNA]</scope>
</reference>
<dbReference type="EMBL" id="CM001750">
    <property type="protein sequence ID" value="KJB69600.1"/>
    <property type="molecule type" value="Genomic_DNA"/>
</dbReference>
<evidence type="ECO:0000256" key="1">
    <source>
        <dbReference type="SAM" id="MobiDB-lite"/>
    </source>
</evidence>
<protein>
    <submittedName>
        <fullName evidence="2">Uncharacterized protein</fullName>
    </submittedName>
</protein>
<dbReference type="Gramene" id="KJB69600">
    <property type="protein sequence ID" value="KJB69600"/>
    <property type="gene ID" value="B456_011G033100"/>
</dbReference>